<evidence type="ECO:0000259" key="1">
    <source>
        <dbReference type="Pfam" id="PF03732"/>
    </source>
</evidence>
<accession>A0ABQ5DG38</accession>
<dbReference type="EMBL" id="BQNB010015258">
    <property type="protein sequence ID" value="GJT37852.1"/>
    <property type="molecule type" value="Genomic_DNA"/>
</dbReference>
<name>A0ABQ5DG38_9ASTR</name>
<gene>
    <name evidence="2" type="ORF">Tco_0937717</name>
</gene>
<proteinExistence type="predicted"/>
<evidence type="ECO:0000313" key="3">
    <source>
        <dbReference type="Proteomes" id="UP001151760"/>
    </source>
</evidence>
<evidence type="ECO:0000313" key="2">
    <source>
        <dbReference type="EMBL" id="GJT37852.1"/>
    </source>
</evidence>
<keyword evidence="3" id="KW-1185">Reference proteome</keyword>
<dbReference type="Pfam" id="PF03732">
    <property type="entry name" value="Retrotrans_gag"/>
    <property type="match status" value="1"/>
</dbReference>
<organism evidence="2 3">
    <name type="scientific">Tanacetum coccineum</name>
    <dbReference type="NCBI Taxonomy" id="301880"/>
    <lineage>
        <taxon>Eukaryota</taxon>
        <taxon>Viridiplantae</taxon>
        <taxon>Streptophyta</taxon>
        <taxon>Embryophyta</taxon>
        <taxon>Tracheophyta</taxon>
        <taxon>Spermatophyta</taxon>
        <taxon>Magnoliopsida</taxon>
        <taxon>eudicotyledons</taxon>
        <taxon>Gunneridae</taxon>
        <taxon>Pentapetalae</taxon>
        <taxon>asterids</taxon>
        <taxon>campanulids</taxon>
        <taxon>Asterales</taxon>
        <taxon>Asteraceae</taxon>
        <taxon>Asteroideae</taxon>
        <taxon>Anthemideae</taxon>
        <taxon>Anthemidinae</taxon>
        <taxon>Tanacetum</taxon>
    </lineage>
</organism>
<dbReference type="Proteomes" id="UP001151760">
    <property type="component" value="Unassembled WGS sequence"/>
</dbReference>
<reference evidence="2" key="2">
    <citation type="submission" date="2022-01" db="EMBL/GenBank/DDBJ databases">
        <authorList>
            <person name="Yamashiro T."/>
            <person name="Shiraishi A."/>
            <person name="Satake H."/>
            <person name="Nakayama K."/>
        </authorList>
    </citation>
    <scope>NUCLEOTIDE SEQUENCE</scope>
</reference>
<dbReference type="InterPro" id="IPR005162">
    <property type="entry name" value="Retrotrans_gag_dom"/>
</dbReference>
<reference evidence="2" key="1">
    <citation type="journal article" date="2022" name="Int. J. Mol. Sci.">
        <title>Draft Genome of Tanacetum Coccineum: Genomic Comparison of Closely Related Tanacetum-Family Plants.</title>
        <authorList>
            <person name="Yamashiro T."/>
            <person name="Shiraishi A."/>
            <person name="Nakayama K."/>
            <person name="Satake H."/>
        </authorList>
    </citation>
    <scope>NUCLEOTIDE SEQUENCE</scope>
</reference>
<sequence length="221" mass="25043">MNQGRQANQFGRLAKVEFLKFQRDDIKGWAFRCDKFFSIDNTPNEKKVKIISVHLSDKALLWHREYLSVNGENVSWKVYKNAIIQRFGSVFEDPMSALKNAKYEKNAREYQDLFDTLLCRVNISQEHAISLYWGEGGLPTKLEMSVRMFRLATLANAYSLTNLQDAILDAVKKKNKPLGFTSGTRYVVPTGKDNFIVSAGRPNMVPAGRTIVSPGSIIFGP</sequence>
<feature type="non-terminal residue" evidence="2">
    <location>
        <position position="221"/>
    </location>
</feature>
<comment type="caution">
    <text evidence="2">The sequence shown here is derived from an EMBL/GenBank/DDBJ whole genome shotgun (WGS) entry which is preliminary data.</text>
</comment>
<protein>
    <submittedName>
        <fullName evidence="2">Gypsy/ty3 retroelement polyprotein</fullName>
    </submittedName>
</protein>
<feature type="domain" description="Retrotransposon gag" evidence="1">
    <location>
        <begin position="49"/>
        <end position="130"/>
    </location>
</feature>